<dbReference type="GeneID" id="66077278"/>
<evidence type="ECO:0000256" key="2">
    <source>
        <dbReference type="SAM" id="SignalP"/>
    </source>
</evidence>
<dbReference type="Proteomes" id="UP001049176">
    <property type="component" value="Chromosome 5"/>
</dbReference>
<dbReference type="KEGG" id="more:E1B28_008202"/>
<feature type="signal peptide" evidence="2">
    <location>
        <begin position="1"/>
        <end position="19"/>
    </location>
</feature>
<feature type="chain" id="PRO_5040303747" description="Extracellular membrane protein CFEM domain-containing protein" evidence="2">
    <location>
        <begin position="20"/>
        <end position="150"/>
    </location>
</feature>
<keyword evidence="1" id="KW-1133">Transmembrane helix</keyword>
<keyword evidence="1" id="KW-0472">Membrane</keyword>
<keyword evidence="1" id="KW-0812">Transmembrane</keyword>
<name>A0A9P7RY14_9AGAR</name>
<dbReference type="RefSeq" id="XP_043008269.1">
    <property type="nucleotide sequence ID" value="XM_043152986.1"/>
</dbReference>
<keyword evidence="4" id="KW-1185">Reference proteome</keyword>
<dbReference type="EMBL" id="CM032185">
    <property type="protein sequence ID" value="KAG7091799.1"/>
    <property type="molecule type" value="Genomic_DNA"/>
</dbReference>
<keyword evidence="2" id="KW-0732">Signal</keyword>
<gene>
    <name evidence="3" type="ORF">E1B28_008202</name>
</gene>
<feature type="transmembrane region" description="Helical" evidence="1">
    <location>
        <begin position="128"/>
        <end position="147"/>
    </location>
</feature>
<protein>
    <recommendedName>
        <fullName evidence="5">Extracellular membrane protein CFEM domain-containing protein</fullName>
    </recommendedName>
</protein>
<proteinExistence type="predicted"/>
<dbReference type="OrthoDB" id="2873058at2759"/>
<organism evidence="3 4">
    <name type="scientific">Marasmius oreades</name>
    <name type="common">fairy-ring Marasmius</name>
    <dbReference type="NCBI Taxonomy" id="181124"/>
    <lineage>
        <taxon>Eukaryota</taxon>
        <taxon>Fungi</taxon>
        <taxon>Dikarya</taxon>
        <taxon>Basidiomycota</taxon>
        <taxon>Agaricomycotina</taxon>
        <taxon>Agaricomycetes</taxon>
        <taxon>Agaricomycetidae</taxon>
        <taxon>Agaricales</taxon>
        <taxon>Marasmiineae</taxon>
        <taxon>Marasmiaceae</taxon>
        <taxon>Marasmius</taxon>
    </lineage>
</organism>
<evidence type="ECO:0000313" key="3">
    <source>
        <dbReference type="EMBL" id="KAG7091799.1"/>
    </source>
</evidence>
<accession>A0A9P7RY14</accession>
<reference evidence="3" key="1">
    <citation type="journal article" date="2021" name="Genome Biol. Evol.">
        <title>The assembled and annotated genome of the fairy-ring fungus Marasmius oreades.</title>
        <authorList>
            <person name="Hiltunen M."/>
            <person name="Ament-Velasquez S.L."/>
            <person name="Johannesson H."/>
        </authorList>
    </citation>
    <scope>NUCLEOTIDE SEQUENCE</scope>
    <source>
        <strain evidence="3">03SP1</strain>
    </source>
</reference>
<evidence type="ECO:0000313" key="4">
    <source>
        <dbReference type="Proteomes" id="UP001049176"/>
    </source>
</evidence>
<evidence type="ECO:0008006" key="5">
    <source>
        <dbReference type="Google" id="ProtNLM"/>
    </source>
</evidence>
<evidence type="ECO:0000256" key="1">
    <source>
        <dbReference type="SAM" id="Phobius"/>
    </source>
</evidence>
<sequence>MVPTRTFFIPFILVAGALADVQQRDTEAGQLLSRQSSIVPSISQSAGPACKSACDSVQANAQGCDDISCLCTDGNSDAFAKCFDCAAGQVHNATVTAQFQDLMDSYVEACKAGGVNVKSQKIRANGALSLHSMVGATAVGLVIVGVFSML</sequence>
<dbReference type="AlphaFoldDB" id="A0A9P7RY14"/>
<comment type="caution">
    <text evidence="3">The sequence shown here is derived from an EMBL/GenBank/DDBJ whole genome shotgun (WGS) entry which is preliminary data.</text>
</comment>